<feature type="non-terminal residue" evidence="2">
    <location>
        <position position="90"/>
    </location>
</feature>
<feature type="compositionally biased region" description="Basic residues" evidence="1">
    <location>
        <begin position="51"/>
        <end position="60"/>
    </location>
</feature>
<evidence type="ECO:0000313" key="2">
    <source>
        <dbReference type="EMBL" id="CAA9262588.1"/>
    </source>
</evidence>
<dbReference type="AlphaFoldDB" id="A0A6J4IWB5"/>
<feature type="compositionally biased region" description="Low complexity" evidence="1">
    <location>
        <begin position="32"/>
        <end position="46"/>
    </location>
</feature>
<sequence>VRGGRPTPARTGSARRTRPGVRRWLGPAGVHPARTPAGARRPGACAVPVRGQRRQLHHVRGGSGARPHRGDPERQRRPPGAELEPAAHRG</sequence>
<accession>A0A6J4IWB5</accession>
<evidence type="ECO:0000256" key="1">
    <source>
        <dbReference type="SAM" id="MobiDB-lite"/>
    </source>
</evidence>
<organism evidence="2">
    <name type="scientific">uncultured Acidimicrobiales bacterium</name>
    <dbReference type="NCBI Taxonomy" id="310071"/>
    <lineage>
        <taxon>Bacteria</taxon>
        <taxon>Bacillati</taxon>
        <taxon>Actinomycetota</taxon>
        <taxon>Acidimicrobiia</taxon>
        <taxon>Acidimicrobiales</taxon>
        <taxon>environmental samples</taxon>
    </lineage>
</organism>
<gene>
    <name evidence="2" type="ORF">AVDCRST_MAG20-2869</name>
</gene>
<protein>
    <submittedName>
        <fullName evidence="2">Uncharacterized protein</fullName>
    </submittedName>
</protein>
<proteinExistence type="predicted"/>
<dbReference type="EMBL" id="CADCSY010000130">
    <property type="protein sequence ID" value="CAA9262588.1"/>
    <property type="molecule type" value="Genomic_DNA"/>
</dbReference>
<name>A0A6J4IWB5_9ACTN</name>
<feature type="region of interest" description="Disordered" evidence="1">
    <location>
        <begin position="1"/>
        <end position="90"/>
    </location>
</feature>
<feature type="non-terminal residue" evidence="2">
    <location>
        <position position="1"/>
    </location>
</feature>
<reference evidence="2" key="1">
    <citation type="submission" date="2020-02" db="EMBL/GenBank/DDBJ databases">
        <authorList>
            <person name="Meier V. D."/>
        </authorList>
    </citation>
    <scope>NUCLEOTIDE SEQUENCE</scope>
    <source>
        <strain evidence="2">AVDCRST_MAG20</strain>
    </source>
</reference>